<comment type="caution">
    <text evidence="2">The sequence shown here is derived from an EMBL/GenBank/DDBJ whole genome shotgun (WGS) entry which is preliminary data.</text>
</comment>
<gene>
    <name evidence="2" type="ORF">A2744_00420</name>
</gene>
<evidence type="ECO:0000313" key="3">
    <source>
        <dbReference type="Proteomes" id="UP000178240"/>
    </source>
</evidence>
<evidence type="ECO:0000256" key="1">
    <source>
        <dbReference type="SAM" id="Phobius"/>
    </source>
</evidence>
<dbReference type="AlphaFoldDB" id="A0A1G1XZ93"/>
<keyword evidence="1" id="KW-1133">Transmembrane helix</keyword>
<keyword evidence="1" id="KW-0472">Membrane</keyword>
<reference evidence="2 3" key="1">
    <citation type="journal article" date="2016" name="Nat. Commun.">
        <title>Thousands of microbial genomes shed light on interconnected biogeochemical processes in an aquifer system.</title>
        <authorList>
            <person name="Anantharaman K."/>
            <person name="Brown C.T."/>
            <person name="Hug L.A."/>
            <person name="Sharon I."/>
            <person name="Castelle C.J."/>
            <person name="Probst A.J."/>
            <person name="Thomas B.C."/>
            <person name="Singh A."/>
            <person name="Wilkins M.J."/>
            <person name="Karaoz U."/>
            <person name="Brodie E.L."/>
            <person name="Williams K.H."/>
            <person name="Hubbard S.S."/>
            <person name="Banfield J.F."/>
        </authorList>
    </citation>
    <scope>NUCLEOTIDE SEQUENCE [LARGE SCALE GENOMIC DNA]</scope>
</reference>
<sequence>MLETSKDLLYLVIAFAVLWLTVFFCWAMYYVISMLRNMSKITISVREKLELVDKILKLVKEKLEKGSNHMAVLADSAIKLVGFFMEKQKKTSAKKKK</sequence>
<dbReference type="EMBL" id="MHIE01000020">
    <property type="protein sequence ID" value="OGY45423.1"/>
    <property type="molecule type" value="Genomic_DNA"/>
</dbReference>
<protein>
    <submittedName>
        <fullName evidence="2">Uncharacterized protein</fullName>
    </submittedName>
</protein>
<proteinExistence type="predicted"/>
<organism evidence="2 3">
    <name type="scientific">Candidatus Buchananbacteria bacterium RIFCSPHIGHO2_01_FULL_44_11</name>
    <dbReference type="NCBI Taxonomy" id="1797535"/>
    <lineage>
        <taxon>Bacteria</taxon>
        <taxon>Candidatus Buchananiibacteriota</taxon>
    </lineage>
</organism>
<feature type="transmembrane region" description="Helical" evidence="1">
    <location>
        <begin position="12"/>
        <end position="32"/>
    </location>
</feature>
<accession>A0A1G1XZ93</accession>
<dbReference type="Proteomes" id="UP000178240">
    <property type="component" value="Unassembled WGS sequence"/>
</dbReference>
<dbReference type="STRING" id="1797535.A2744_00420"/>
<name>A0A1G1XZ93_9BACT</name>
<keyword evidence="1" id="KW-0812">Transmembrane</keyword>
<evidence type="ECO:0000313" key="2">
    <source>
        <dbReference type="EMBL" id="OGY45423.1"/>
    </source>
</evidence>